<dbReference type="PANTHER" id="PTHR31303:SF1">
    <property type="entry name" value="CTP-DEPENDENT DIACYLGLYCEROL KINASE 1"/>
    <property type="match status" value="1"/>
</dbReference>
<organism evidence="2 3">
    <name type="scientific">Malassezia cuniculi</name>
    <dbReference type="NCBI Taxonomy" id="948313"/>
    <lineage>
        <taxon>Eukaryota</taxon>
        <taxon>Fungi</taxon>
        <taxon>Dikarya</taxon>
        <taxon>Basidiomycota</taxon>
        <taxon>Ustilaginomycotina</taxon>
        <taxon>Malasseziomycetes</taxon>
        <taxon>Malasseziales</taxon>
        <taxon>Malasseziaceae</taxon>
        <taxon>Malassezia</taxon>
    </lineage>
</organism>
<feature type="transmembrane region" description="Helical" evidence="1">
    <location>
        <begin position="312"/>
        <end position="329"/>
    </location>
</feature>
<keyword evidence="2" id="KW-0418">Kinase</keyword>
<dbReference type="EMBL" id="CP119881">
    <property type="protein sequence ID" value="WFD36868.1"/>
    <property type="molecule type" value="Genomic_DNA"/>
</dbReference>
<reference evidence="2" key="1">
    <citation type="submission" date="2023-03" db="EMBL/GenBank/DDBJ databases">
        <title>Mating type loci evolution in Malassezia.</title>
        <authorList>
            <person name="Coelho M.A."/>
        </authorList>
    </citation>
    <scope>NUCLEOTIDE SEQUENCE</scope>
    <source>
        <strain evidence="2">CBS 11721</strain>
    </source>
</reference>
<feature type="transmembrane region" description="Helical" evidence="1">
    <location>
        <begin position="281"/>
        <end position="300"/>
    </location>
</feature>
<dbReference type="GO" id="GO:0006654">
    <property type="term" value="P:phosphatidic acid biosynthetic process"/>
    <property type="evidence" value="ECO:0007669"/>
    <property type="project" value="TreeGrafter"/>
</dbReference>
<protein>
    <submittedName>
        <fullName evidence="2">Diacylglycerol kinase (CTP)</fullName>
        <ecNumber evidence="2">2.7.1.174</ecNumber>
    </submittedName>
</protein>
<sequence length="330" mass="35971">MDGPRPVPPTQPQRSNSLEKGSAVLRALARSPSYHEAIMTSEGPAVAAAAPVQKVASKAAPSTEISTWDLVVNKWEVPRKILHCSIGFVVLYLYFQHVDLDKIVRVLFYMFLFVSSADLLRLNVPAFERIYEFVLGFLMREGEKERVNGVVFYLLGVIVALKLFPEDIGCISIIILSWCDPSASTFGRIFGRSTPSLPSPPFARRKSLAGFIAASIMGVFVAYMFWGTSIGRIGERPSRLSWTPGGFSHFGTSAPGFLHTGWTGFSTGFVSRGGASTKPAIPAWLLYTLCGLISGVTEALDLGGIDDNMSIPILAGFGIWAVLWVWGLFV</sequence>
<dbReference type="GO" id="GO:0004143">
    <property type="term" value="F:ATP-dependent diacylglycerol kinase activity"/>
    <property type="evidence" value="ECO:0007669"/>
    <property type="project" value="InterPro"/>
</dbReference>
<dbReference type="EC" id="2.7.1.174" evidence="2"/>
<dbReference type="AlphaFoldDB" id="A0AAF0J834"/>
<keyword evidence="1" id="KW-0472">Membrane</keyword>
<accession>A0AAF0J834</accession>
<keyword evidence="1" id="KW-0812">Transmembrane</keyword>
<keyword evidence="3" id="KW-1185">Reference proteome</keyword>
<proteinExistence type="predicted"/>
<keyword evidence="2" id="KW-0808">Transferase</keyword>
<gene>
    <name evidence="2" type="primary">DGK1</name>
    <name evidence="2" type="ORF">MCUN1_003759</name>
</gene>
<feature type="transmembrane region" description="Helical" evidence="1">
    <location>
        <begin position="208"/>
        <end position="226"/>
    </location>
</feature>
<name>A0AAF0J834_9BASI</name>
<dbReference type="GO" id="GO:0141035">
    <property type="term" value="F:CTP-dependent diacylglycerol kinase activity"/>
    <property type="evidence" value="ECO:0007669"/>
    <property type="project" value="UniProtKB-EC"/>
</dbReference>
<dbReference type="InterPro" id="IPR037997">
    <property type="entry name" value="Dgk1-like"/>
</dbReference>
<evidence type="ECO:0000256" key="1">
    <source>
        <dbReference type="SAM" id="Phobius"/>
    </source>
</evidence>
<evidence type="ECO:0000313" key="3">
    <source>
        <dbReference type="Proteomes" id="UP001219933"/>
    </source>
</evidence>
<dbReference type="GO" id="GO:0005789">
    <property type="term" value="C:endoplasmic reticulum membrane"/>
    <property type="evidence" value="ECO:0007669"/>
    <property type="project" value="TreeGrafter"/>
</dbReference>
<dbReference type="Proteomes" id="UP001219933">
    <property type="component" value="Chromosome 5"/>
</dbReference>
<evidence type="ECO:0000313" key="2">
    <source>
        <dbReference type="EMBL" id="WFD36868.1"/>
    </source>
</evidence>
<keyword evidence="1" id="KW-1133">Transmembrane helix</keyword>
<dbReference type="PANTHER" id="PTHR31303">
    <property type="entry name" value="CTP-DEPENDENT DIACYLGLYCEROL KINASE 1"/>
    <property type="match status" value="1"/>
</dbReference>